<accession>Q4BX23</accession>
<proteinExistence type="predicted"/>
<dbReference type="PANTHER" id="PTHR43685:SF11">
    <property type="entry name" value="GLYCOSYLTRANSFERASE TAGX-RELATED"/>
    <property type="match status" value="1"/>
</dbReference>
<dbReference type="EMBL" id="AADV02000143">
    <property type="protein sequence ID" value="EAM48463.1"/>
    <property type="molecule type" value="Genomic_DNA"/>
</dbReference>
<feature type="domain" description="Glycosyltransferase 2-like" evidence="1">
    <location>
        <begin position="7"/>
        <end position="153"/>
    </location>
</feature>
<reference evidence="2" key="1">
    <citation type="submission" date="2004-02" db="EMBL/GenBank/DDBJ databases">
        <authorList>
            <consortium name="DOE Joint Genome Institute"/>
        </authorList>
    </citation>
    <scope>NUCLEOTIDE SEQUENCE [LARGE SCALE GENOMIC DNA]</scope>
    <source>
        <strain evidence="2">WH 8501</strain>
    </source>
</reference>
<evidence type="ECO:0000259" key="1">
    <source>
        <dbReference type="Pfam" id="PF00535"/>
    </source>
</evidence>
<dbReference type="Gene3D" id="3.90.550.10">
    <property type="entry name" value="Spore Coat Polysaccharide Biosynthesis Protein SpsA, Chain A"/>
    <property type="match status" value="1"/>
</dbReference>
<dbReference type="InterPro" id="IPR029044">
    <property type="entry name" value="Nucleotide-diphossugar_trans"/>
</dbReference>
<dbReference type="InterPro" id="IPR001173">
    <property type="entry name" value="Glyco_trans_2-like"/>
</dbReference>
<reference evidence="2" key="2">
    <citation type="submission" date="2005-06" db="EMBL/GenBank/DDBJ databases">
        <title>Sequencing of the draft genome and assembly of Crocosphaera watsonii WH 8501.</title>
        <authorList>
            <consortium name="US DOE Joint Genome Institute (JGI-PGF)"/>
            <person name="Copeland A."/>
            <person name="Lucas S."/>
            <person name="Lapidus A."/>
            <person name="Barry K."/>
            <person name="Detter C."/>
            <person name="Glavina T."/>
            <person name="Hammon N."/>
            <person name="Israni S."/>
            <person name="Pitluck S."/>
            <person name="Richardson P."/>
        </authorList>
    </citation>
    <scope>NUCLEOTIDE SEQUENCE [LARGE SCALE GENOMIC DNA]</scope>
    <source>
        <strain evidence="2">WH 8501</strain>
    </source>
</reference>
<gene>
    <name evidence="2" type="ORF">CwatDRAFT_0614</name>
</gene>
<dbReference type="PANTHER" id="PTHR43685">
    <property type="entry name" value="GLYCOSYLTRANSFERASE"/>
    <property type="match status" value="1"/>
</dbReference>
<protein>
    <submittedName>
        <fullName evidence="2">Glycosyl transferase, family 2</fullName>
    </submittedName>
</protein>
<keyword evidence="3" id="KW-1185">Reference proteome</keyword>
<dbReference type="Pfam" id="PF00535">
    <property type="entry name" value="Glycos_transf_2"/>
    <property type="match status" value="1"/>
</dbReference>
<dbReference type="Proteomes" id="UP000003922">
    <property type="component" value="Unassembled WGS sequence"/>
</dbReference>
<organism evidence="2 3">
    <name type="scientific">Crocosphaera watsonii WH 8501</name>
    <dbReference type="NCBI Taxonomy" id="165597"/>
    <lineage>
        <taxon>Bacteria</taxon>
        <taxon>Bacillati</taxon>
        <taxon>Cyanobacteriota</taxon>
        <taxon>Cyanophyceae</taxon>
        <taxon>Oscillatoriophycideae</taxon>
        <taxon>Chroococcales</taxon>
        <taxon>Aphanothecaceae</taxon>
        <taxon>Crocosphaera</taxon>
    </lineage>
</organism>
<feature type="non-terminal residue" evidence="2">
    <location>
        <position position="279"/>
    </location>
</feature>
<dbReference type="RefSeq" id="WP_007307763.1">
    <property type="nucleotide sequence ID" value="NZ_AADV02000143.1"/>
</dbReference>
<sequence length="279" mass="31944">MNRPTLSVIVPNYNHGAYIGEQLHAIVQQSHQPLEILVIDDCSTDNSIEVINEWVENNPLIKLVCNEKNLSINDSLNRAVEMVSGEYLCCCPADDRILPGFFAKSMDLLVQYPEASLCCSVPAFLDDKTGIIDPHNDWYRFRETPYYVSPQELIDVVGPDNLWIAGVTCIFKRNAFIESGKYVSDLRWYSDWFIWHVMAFRSGICYIPEALAAIRVLPTSYSEMGRKETQAETEVVKHLVKLLRSEQYKDVLPSFKNSKLLDHFSFSPVLKKVYPNVVR</sequence>
<dbReference type="GO" id="GO:0016740">
    <property type="term" value="F:transferase activity"/>
    <property type="evidence" value="ECO:0007669"/>
    <property type="project" value="UniProtKB-KW"/>
</dbReference>
<reference evidence="2" key="3">
    <citation type="submission" date="2016-12" db="EMBL/GenBank/DDBJ databases">
        <title>Annotation of the draft genome assembly of Crocosphaera watsonii WH 8501.</title>
        <authorList>
            <consortium name="US DOE Joint Genome Institute (JGI-ORNL)"/>
            <person name="Larimer F."/>
            <person name="Land M."/>
        </authorList>
    </citation>
    <scope>NUCLEOTIDE SEQUENCE</scope>
    <source>
        <strain evidence="2">WH 8501</strain>
    </source>
</reference>
<name>Q4BX23_CROWT</name>
<keyword evidence="2" id="KW-0808">Transferase</keyword>
<evidence type="ECO:0000313" key="2">
    <source>
        <dbReference type="EMBL" id="EAM48463.1"/>
    </source>
</evidence>
<dbReference type="KEGG" id="cwa:CwatDRAFT_0614"/>
<dbReference type="AlphaFoldDB" id="Q4BX23"/>
<dbReference type="SUPFAM" id="SSF53448">
    <property type="entry name" value="Nucleotide-diphospho-sugar transferases"/>
    <property type="match status" value="1"/>
</dbReference>
<dbReference type="InterPro" id="IPR050834">
    <property type="entry name" value="Glycosyltransf_2"/>
</dbReference>
<comment type="caution">
    <text evidence="2">The sequence shown here is derived from an EMBL/GenBank/DDBJ whole genome shotgun (WGS) entry which is preliminary data.</text>
</comment>
<dbReference type="CDD" id="cd00761">
    <property type="entry name" value="Glyco_tranf_GTA_type"/>
    <property type="match status" value="1"/>
</dbReference>
<evidence type="ECO:0000313" key="3">
    <source>
        <dbReference type="Proteomes" id="UP000003922"/>
    </source>
</evidence>